<dbReference type="RefSeq" id="WP_168835332.1">
    <property type="nucleotide sequence ID" value="NZ_JABAIK010000004.1"/>
</dbReference>
<evidence type="ECO:0000256" key="3">
    <source>
        <dbReference type="ARBA" id="ARBA00022679"/>
    </source>
</evidence>
<keyword evidence="3" id="KW-0808">Transferase</keyword>
<evidence type="ECO:0000256" key="9">
    <source>
        <dbReference type="ARBA" id="ARBA00049893"/>
    </source>
</evidence>
<name>A0A7X8TNX3_9VIBR</name>
<dbReference type="PANTHER" id="PTHR30616:SF2">
    <property type="entry name" value="PURINE NUCLEOSIDE PHOSPHORYLASE LACC1"/>
    <property type="match status" value="1"/>
</dbReference>
<proteinExistence type="inferred from homology"/>
<keyword evidence="4" id="KW-0479">Metal-binding</keyword>
<dbReference type="GO" id="GO:0005507">
    <property type="term" value="F:copper ion binding"/>
    <property type="evidence" value="ECO:0007669"/>
    <property type="project" value="TreeGrafter"/>
</dbReference>
<reference evidence="11 12" key="1">
    <citation type="submission" date="2020-04" db="EMBL/GenBank/DDBJ databases">
        <title>Vibrio sp. SM6, a novel species isolated from seawater.</title>
        <authorList>
            <person name="Wang X."/>
        </authorList>
    </citation>
    <scope>NUCLEOTIDE SEQUENCE [LARGE SCALE GENOMIC DNA]</scope>
    <source>
        <strain evidence="11 12">SM6</strain>
    </source>
</reference>
<dbReference type="GO" id="GO:0016787">
    <property type="term" value="F:hydrolase activity"/>
    <property type="evidence" value="ECO:0007669"/>
    <property type="project" value="UniProtKB-KW"/>
</dbReference>
<dbReference type="InterPro" id="IPR003730">
    <property type="entry name" value="Cu_polyphenol_OxRdtase"/>
</dbReference>
<evidence type="ECO:0000256" key="10">
    <source>
        <dbReference type="RuleBase" id="RU361274"/>
    </source>
</evidence>
<evidence type="ECO:0000256" key="2">
    <source>
        <dbReference type="ARBA" id="ARBA00007353"/>
    </source>
</evidence>
<evidence type="ECO:0000256" key="1">
    <source>
        <dbReference type="ARBA" id="ARBA00000553"/>
    </source>
</evidence>
<keyword evidence="5" id="KW-0378">Hydrolase</keyword>
<dbReference type="NCBIfam" id="TIGR00726">
    <property type="entry name" value="peptidoglycan editing factor PgeF"/>
    <property type="match status" value="1"/>
</dbReference>
<dbReference type="Proteomes" id="UP000535589">
    <property type="component" value="Unassembled WGS sequence"/>
</dbReference>
<dbReference type="CDD" id="cd16833">
    <property type="entry name" value="YfiH"/>
    <property type="match status" value="1"/>
</dbReference>
<dbReference type="Pfam" id="PF02578">
    <property type="entry name" value="Cu-oxidase_4"/>
    <property type="match status" value="1"/>
</dbReference>
<evidence type="ECO:0000256" key="8">
    <source>
        <dbReference type="ARBA" id="ARBA00048968"/>
    </source>
</evidence>
<organism evidence="11 12">
    <name type="scientific">Vibrio agarilyticus</name>
    <dbReference type="NCBI Taxonomy" id="2726741"/>
    <lineage>
        <taxon>Bacteria</taxon>
        <taxon>Pseudomonadati</taxon>
        <taxon>Pseudomonadota</taxon>
        <taxon>Gammaproteobacteria</taxon>
        <taxon>Vibrionales</taxon>
        <taxon>Vibrionaceae</taxon>
        <taxon>Vibrio</taxon>
    </lineage>
</organism>
<dbReference type="EMBL" id="JABAIK010000004">
    <property type="protein sequence ID" value="NLS12216.1"/>
    <property type="molecule type" value="Genomic_DNA"/>
</dbReference>
<evidence type="ECO:0000313" key="12">
    <source>
        <dbReference type="Proteomes" id="UP000535589"/>
    </source>
</evidence>
<keyword evidence="12" id="KW-1185">Reference proteome</keyword>
<evidence type="ECO:0000256" key="5">
    <source>
        <dbReference type="ARBA" id="ARBA00022801"/>
    </source>
</evidence>
<evidence type="ECO:0000313" key="11">
    <source>
        <dbReference type="EMBL" id="NLS12216.1"/>
    </source>
</evidence>
<comment type="catalytic activity">
    <reaction evidence="9">
        <text>S-methyl-5'-thioadenosine + phosphate = 5-(methylsulfanyl)-alpha-D-ribose 1-phosphate + adenine</text>
        <dbReference type="Rhea" id="RHEA:11852"/>
        <dbReference type="ChEBI" id="CHEBI:16708"/>
        <dbReference type="ChEBI" id="CHEBI:17509"/>
        <dbReference type="ChEBI" id="CHEBI:43474"/>
        <dbReference type="ChEBI" id="CHEBI:58533"/>
        <dbReference type="EC" id="2.4.2.28"/>
    </reaction>
    <physiologicalReaction direction="left-to-right" evidence="9">
        <dbReference type="Rhea" id="RHEA:11853"/>
    </physiologicalReaction>
</comment>
<evidence type="ECO:0000256" key="4">
    <source>
        <dbReference type="ARBA" id="ARBA00022723"/>
    </source>
</evidence>
<comment type="similarity">
    <text evidence="2 10">Belongs to the purine nucleoside phosphorylase YfiH/LACC1 family.</text>
</comment>
<dbReference type="InterPro" id="IPR011324">
    <property type="entry name" value="Cytotoxic_necrot_fac-like_cat"/>
</dbReference>
<protein>
    <recommendedName>
        <fullName evidence="10">Purine nucleoside phosphorylase</fullName>
    </recommendedName>
</protein>
<comment type="catalytic activity">
    <reaction evidence="1">
        <text>inosine + phosphate = alpha-D-ribose 1-phosphate + hypoxanthine</text>
        <dbReference type="Rhea" id="RHEA:27646"/>
        <dbReference type="ChEBI" id="CHEBI:17368"/>
        <dbReference type="ChEBI" id="CHEBI:17596"/>
        <dbReference type="ChEBI" id="CHEBI:43474"/>
        <dbReference type="ChEBI" id="CHEBI:57720"/>
        <dbReference type="EC" id="2.4.2.1"/>
    </reaction>
    <physiologicalReaction direction="left-to-right" evidence="1">
        <dbReference type="Rhea" id="RHEA:27647"/>
    </physiologicalReaction>
</comment>
<evidence type="ECO:0000256" key="7">
    <source>
        <dbReference type="ARBA" id="ARBA00047989"/>
    </source>
</evidence>
<comment type="catalytic activity">
    <reaction evidence="7">
        <text>adenosine + H2O + H(+) = inosine + NH4(+)</text>
        <dbReference type="Rhea" id="RHEA:24408"/>
        <dbReference type="ChEBI" id="CHEBI:15377"/>
        <dbReference type="ChEBI" id="CHEBI:15378"/>
        <dbReference type="ChEBI" id="CHEBI:16335"/>
        <dbReference type="ChEBI" id="CHEBI:17596"/>
        <dbReference type="ChEBI" id="CHEBI:28938"/>
        <dbReference type="EC" id="3.5.4.4"/>
    </reaction>
    <physiologicalReaction direction="left-to-right" evidence="7">
        <dbReference type="Rhea" id="RHEA:24409"/>
    </physiologicalReaction>
</comment>
<dbReference type="PANTHER" id="PTHR30616">
    <property type="entry name" value="UNCHARACTERIZED PROTEIN YFIH"/>
    <property type="match status" value="1"/>
</dbReference>
<sequence length="251" mass="27433">MIHAHWPAPSQVKAISTTREGGFSHFPYEGWNLGLHVGDDATAVNTNRREIAARLGMPNPPTWLEQTHSTDVVKLIEPNRTFSASAIAADASWTATPGVVCAVMTADCLPIVLTNTQGNQVAAVHAGWRGLADGIVEKTAALMTGDIMAWIGPAIGPKAFEVGEDVRDAFCDVQPQAEQAFFAIAEPLLKTPKKYLADLPQLAAMRLRQVGVNQIYFSDCCTFADPERFYSYRRDGVTGRQATFIWIEPQF</sequence>
<dbReference type="SUPFAM" id="SSF64438">
    <property type="entry name" value="CNF1/YfiH-like putative cysteine hydrolases"/>
    <property type="match status" value="1"/>
</dbReference>
<dbReference type="InterPro" id="IPR038371">
    <property type="entry name" value="Cu_polyphenol_OxRdtase_sf"/>
</dbReference>
<comment type="catalytic activity">
    <reaction evidence="8">
        <text>adenosine + phosphate = alpha-D-ribose 1-phosphate + adenine</text>
        <dbReference type="Rhea" id="RHEA:27642"/>
        <dbReference type="ChEBI" id="CHEBI:16335"/>
        <dbReference type="ChEBI" id="CHEBI:16708"/>
        <dbReference type="ChEBI" id="CHEBI:43474"/>
        <dbReference type="ChEBI" id="CHEBI:57720"/>
        <dbReference type="EC" id="2.4.2.1"/>
    </reaction>
    <physiologicalReaction direction="left-to-right" evidence="8">
        <dbReference type="Rhea" id="RHEA:27643"/>
    </physiologicalReaction>
</comment>
<dbReference type="AlphaFoldDB" id="A0A7X8TNX3"/>
<keyword evidence="6" id="KW-0862">Zinc</keyword>
<dbReference type="Gene3D" id="3.60.140.10">
    <property type="entry name" value="CNF1/YfiH-like putative cysteine hydrolases"/>
    <property type="match status" value="1"/>
</dbReference>
<dbReference type="GO" id="GO:0017061">
    <property type="term" value="F:S-methyl-5-thioadenosine phosphorylase activity"/>
    <property type="evidence" value="ECO:0007669"/>
    <property type="project" value="UniProtKB-EC"/>
</dbReference>
<evidence type="ECO:0000256" key="6">
    <source>
        <dbReference type="ARBA" id="ARBA00022833"/>
    </source>
</evidence>
<comment type="caution">
    <text evidence="11">The sequence shown here is derived from an EMBL/GenBank/DDBJ whole genome shotgun (WGS) entry which is preliminary data.</text>
</comment>
<gene>
    <name evidence="11" type="primary">pgeF</name>
    <name evidence="11" type="ORF">HGP28_04815</name>
</gene>
<accession>A0A7X8TNX3</accession>